<reference evidence="6 7" key="1">
    <citation type="submission" date="2015-02" db="EMBL/GenBank/DDBJ databases">
        <title>Genome Sequence of Jannaschia aquimarina DSM28248, a member of the Roseobacter clade.</title>
        <authorList>
            <person name="Voget S."/>
            <person name="Daniel R."/>
        </authorList>
    </citation>
    <scope>NUCLEOTIDE SEQUENCE [LARGE SCALE GENOMIC DNA]</scope>
    <source>
        <strain evidence="6 7">GSW-M26</strain>
    </source>
</reference>
<dbReference type="Proteomes" id="UP000032232">
    <property type="component" value="Unassembled WGS sequence"/>
</dbReference>
<gene>
    <name evidence="6" type="ORF">jaqu_28100</name>
</gene>
<keyword evidence="3" id="KW-0564">Palmitate</keyword>
<keyword evidence="4" id="KW-0449">Lipoprotein</keyword>
<feature type="domain" description="C-type lysozyme inhibitor" evidence="5">
    <location>
        <begin position="39"/>
        <end position="101"/>
    </location>
</feature>
<keyword evidence="2" id="KW-0472">Membrane</keyword>
<sequence length="110" mass="11869">MAAPPGGLLRYWGAMRVPACLLPPLLGACSIVQPSDALYLCDGGTTAQIDRAPRHVQITLSTGESGRLPRIPSTSGVRYRRDTLDWFETGDAAFLVRKGEAASCRLIRRG</sequence>
<keyword evidence="7" id="KW-1185">Reference proteome</keyword>
<protein>
    <submittedName>
        <fullName evidence="6">Membrane-bound lysozyme-inhibitor of c-type lysozyme</fullName>
    </submittedName>
</protein>
<dbReference type="EMBL" id="JYFE01000050">
    <property type="protein sequence ID" value="KIT15378.1"/>
    <property type="molecule type" value="Genomic_DNA"/>
</dbReference>
<dbReference type="AlphaFoldDB" id="A0A0D1D5Y3"/>
<evidence type="ECO:0000256" key="1">
    <source>
        <dbReference type="ARBA" id="ARBA00022729"/>
    </source>
</evidence>
<dbReference type="STRING" id="935700.jaqu_28100"/>
<evidence type="ECO:0000313" key="6">
    <source>
        <dbReference type="EMBL" id="KIT15378.1"/>
    </source>
</evidence>
<name>A0A0D1D5Y3_9RHOB</name>
<evidence type="ECO:0000256" key="3">
    <source>
        <dbReference type="ARBA" id="ARBA00023139"/>
    </source>
</evidence>
<dbReference type="PATRIC" id="fig|935700.4.peg.2912"/>
<evidence type="ECO:0000256" key="2">
    <source>
        <dbReference type="ARBA" id="ARBA00023136"/>
    </source>
</evidence>
<organism evidence="6 7">
    <name type="scientific">Jannaschia aquimarina</name>
    <dbReference type="NCBI Taxonomy" id="935700"/>
    <lineage>
        <taxon>Bacteria</taxon>
        <taxon>Pseudomonadati</taxon>
        <taxon>Pseudomonadota</taxon>
        <taxon>Alphaproteobacteria</taxon>
        <taxon>Rhodobacterales</taxon>
        <taxon>Roseobacteraceae</taxon>
        <taxon>Jannaschia</taxon>
    </lineage>
</organism>
<evidence type="ECO:0000259" key="5">
    <source>
        <dbReference type="Pfam" id="PF09864"/>
    </source>
</evidence>
<dbReference type="Gene3D" id="2.40.128.200">
    <property type="match status" value="1"/>
</dbReference>
<keyword evidence="1" id="KW-0732">Signal</keyword>
<evidence type="ECO:0000256" key="4">
    <source>
        <dbReference type="ARBA" id="ARBA00023288"/>
    </source>
</evidence>
<dbReference type="InterPro" id="IPR018660">
    <property type="entry name" value="MliC"/>
</dbReference>
<proteinExistence type="predicted"/>
<dbReference type="RefSeq" id="WP_084629854.1">
    <property type="nucleotide sequence ID" value="NZ_FZPF01000008.1"/>
</dbReference>
<accession>A0A0D1D5Y3</accession>
<comment type="caution">
    <text evidence="6">The sequence shown here is derived from an EMBL/GenBank/DDBJ whole genome shotgun (WGS) entry which is preliminary data.</text>
</comment>
<evidence type="ECO:0000313" key="7">
    <source>
        <dbReference type="Proteomes" id="UP000032232"/>
    </source>
</evidence>
<dbReference type="InterPro" id="IPR036328">
    <property type="entry name" value="MliC_sf"/>
</dbReference>
<dbReference type="SUPFAM" id="SSF141488">
    <property type="entry name" value="YdhA-like"/>
    <property type="match status" value="1"/>
</dbReference>
<dbReference type="Pfam" id="PF09864">
    <property type="entry name" value="MliC"/>
    <property type="match status" value="1"/>
</dbReference>